<evidence type="ECO:0000313" key="2">
    <source>
        <dbReference type="EMBL" id="MDP9849375.1"/>
    </source>
</evidence>
<dbReference type="PANTHER" id="PTHR33627:SF1">
    <property type="entry name" value="TRANSPOSASE"/>
    <property type="match status" value="1"/>
</dbReference>
<dbReference type="InterPro" id="IPR012337">
    <property type="entry name" value="RNaseH-like_sf"/>
</dbReference>
<reference evidence="2 3" key="1">
    <citation type="submission" date="2023-07" db="EMBL/GenBank/DDBJ databases">
        <title>Sequencing the genomes of 1000 actinobacteria strains.</title>
        <authorList>
            <person name="Klenk H.-P."/>
        </authorList>
    </citation>
    <scope>NUCLEOTIDE SEQUENCE [LARGE SCALE GENOMIC DNA]</scope>
    <source>
        <strain evidence="2 3">DSM 46740</strain>
    </source>
</reference>
<dbReference type="PANTHER" id="PTHR33627">
    <property type="entry name" value="TRANSPOSASE"/>
    <property type="match status" value="1"/>
</dbReference>
<dbReference type="InterPro" id="IPR039365">
    <property type="entry name" value="IS701-like"/>
</dbReference>
<sequence length="192" mass="21588">MTERGIGYVVGVRSDTALLGIDAGRTVAPYAGTGRRPVPRYRDKPRSAQQIVTAAGRRALHAVTWRAGSKGPLRSRFVALRVRPAGLRIRRAHMGEDLPVCWLLAEWPPGESEPTKYWLSTLPADIPLRRLVRLAKIRWRIEHDYRELKTGLGLDHFEGRTWSGWHHHVTLASVAHAFCTLERLDPKVPAAV</sequence>
<comment type="caution">
    <text evidence="2">The sequence shown here is derived from an EMBL/GenBank/DDBJ whole genome shotgun (WGS) entry which is preliminary data.</text>
</comment>
<organism evidence="2 3">
    <name type="scientific">Streptosporangium lutulentum</name>
    <dbReference type="NCBI Taxonomy" id="1461250"/>
    <lineage>
        <taxon>Bacteria</taxon>
        <taxon>Bacillati</taxon>
        <taxon>Actinomycetota</taxon>
        <taxon>Actinomycetes</taxon>
        <taxon>Streptosporangiales</taxon>
        <taxon>Streptosporangiaceae</taxon>
        <taxon>Streptosporangium</taxon>
    </lineage>
</organism>
<name>A0ABT9QRK8_9ACTN</name>
<protein>
    <submittedName>
        <fullName evidence="2">SRSO17 transposase</fullName>
    </submittedName>
</protein>
<accession>A0ABT9QRK8</accession>
<keyword evidence="3" id="KW-1185">Reference proteome</keyword>
<feature type="domain" description="Transposase IS701-like DDE" evidence="1">
    <location>
        <begin position="2"/>
        <end position="72"/>
    </location>
</feature>
<dbReference type="Pfam" id="PF13546">
    <property type="entry name" value="DDE_5"/>
    <property type="match status" value="1"/>
</dbReference>
<evidence type="ECO:0000259" key="1">
    <source>
        <dbReference type="Pfam" id="PF13546"/>
    </source>
</evidence>
<dbReference type="EMBL" id="JAUSQU010000001">
    <property type="protein sequence ID" value="MDP9849375.1"/>
    <property type="molecule type" value="Genomic_DNA"/>
</dbReference>
<gene>
    <name evidence="2" type="ORF">J2853_008586</name>
</gene>
<proteinExistence type="predicted"/>
<dbReference type="Proteomes" id="UP001225356">
    <property type="component" value="Unassembled WGS sequence"/>
</dbReference>
<dbReference type="InterPro" id="IPR038721">
    <property type="entry name" value="IS701-like_DDE_dom"/>
</dbReference>
<evidence type="ECO:0000313" key="3">
    <source>
        <dbReference type="Proteomes" id="UP001225356"/>
    </source>
</evidence>
<dbReference type="SUPFAM" id="SSF53098">
    <property type="entry name" value="Ribonuclease H-like"/>
    <property type="match status" value="1"/>
</dbReference>